<protein>
    <submittedName>
        <fullName evidence="2">Uncharacterized protein</fullName>
    </submittedName>
</protein>
<accession>A0A1I7JN06</accession>
<name>A0A1I7JN06_9BURK</name>
<keyword evidence="1" id="KW-1133">Transmembrane helix</keyword>
<sequence>MATDGTANPTWLQGIAISLKTQTATWLVAFMIGILSLFSGHMTESVKFALNRADLRTQQYEELAIEISQHIFSAELTTEFIESNWTTKKTLTDLVAEYNTSITTLRKKEFVYATWIQKYWGKEQSAKFDAFLESIREFDKVIHSLNDEFEKVNITGEQQKVDPKRAKEALKLLQPAATKLRERARSLLVSLS</sequence>
<dbReference type="AlphaFoldDB" id="A0A1I7JN06"/>
<dbReference type="RefSeq" id="WP_093556264.1">
    <property type="nucleotide sequence ID" value="NZ_FPBO01000012.1"/>
</dbReference>
<proteinExistence type="predicted"/>
<dbReference type="EMBL" id="FPBO01000012">
    <property type="protein sequence ID" value="SFU86520.1"/>
    <property type="molecule type" value="Genomic_DNA"/>
</dbReference>
<evidence type="ECO:0000313" key="2">
    <source>
        <dbReference type="EMBL" id="SFU86520.1"/>
    </source>
</evidence>
<organism evidence="2 3">
    <name type="scientific">Pseudoduganella namucuonensis</name>
    <dbReference type="NCBI Taxonomy" id="1035707"/>
    <lineage>
        <taxon>Bacteria</taxon>
        <taxon>Pseudomonadati</taxon>
        <taxon>Pseudomonadota</taxon>
        <taxon>Betaproteobacteria</taxon>
        <taxon>Burkholderiales</taxon>
        <taxon>Oxalobacteraceae</taxon>
        <taxon>Telluria group</taxon>
        <taxon>Pseudoduganella</taxon>
    </lineage>
</organism>
<evidence type="ECO:0000313" key="3">
    <source>
        <dbReference type="Proteomes" id="UP000199391"/>
    </source>
</evidence>
<reference evidence="3" key="1">
    <citation type="submission" date="2016-10" db="EMBL/GenBank/DDBJ databases">
        <authorList>
            <person name="Varghese N."/>
            <person name="Submissions S."/>
        </authorList>
    </citation>
    <scope>NUCLEOTIDE SEQUENCE [LARGE SCALE GENOMIC DNA]</scope>
    <source>
        <strain evidence="3">CGMCC 1.11014</strain>
    </source>
</reference>
<keyword evidence="1" id="KW-0472">Membrane</keyword>
<keyword evidence="3" id="KW-1185">Reference proteome</keyword>
<dbReference type="Proteomes" id="UP000199391">
    <property type="component" value="Unassembled WGS sequence"/>
</dbReference>
<evidence type="ECO:0000256" key="1">
    <source>
        <dbReference type="SAM" id="Phobius"/>
    </source>
</evidence>
<keyword evidence="1" id="KW-0812">Transmembrane</keyword>
<feature type="transmembrane region" description="Helical" evidence="1">
    <location>
        <begin position="24"/>
        <end position="42"/>
    </location>
</feature>
<gene>
    <name evidence="2" type="ORF">SAMN05216552_101271</name>
</gene>